<name>Q8S7Z6_ORYSJ</name>
<evidence type="ECO:0000313" key="3">
    <source>
        <dbReference type="EMBL" id="AAM08505.1"/>
    </source>
</evidence>
<dbReference type="InterPro" id="IPR013103">
    <property type="entry name" value="RVT_2"/>
</dbReference>
<protein>
    <submittedName>
        <fullName evidence="3">Retroelement</fullName>
    </submittedName>
</protein>
<dbReference type="PANTHER" id="PTHR47481:SF31">
    <property type="entry name" value="OS01G0873500 PROTEIN"/>
    <property type="match status" value="1"/>
</dbReference>
<dbReference type="PANTHER" id="PTHR47481">
    <property type="match status" value="1"/>
</dbReference>
<dbReference type="Pfam" id="PF07727">
    <property type="entry name" value="RVT_2"/>
    <property type="match status" value="1"/>
</dbReference>
<dbReference type="CDD" id="cd09272">
    <property type="entry name" value="RNase_HI_RT_Ty1"/>
    <property type="match status" value="1"/>
</dbReference>
<organism evidence="3 4">
    <name type="scientific">Oryza sativa subsp. japonica</name>
    <name type="common">Rice</name>
    <dbReference type="NCBI Taxonomy" id="39947"/>
    <lineage>
        <taxon>Eukaryota</taxon>
        <taxon>Viridiplantae</taxon>
        <taxon>Streptophyta</taxon>
        <taxon>Embryophyta</taxon>
        <taxon>Tracheophyta</taxon>
        <taxon>Spermatophyta</taxon>
        <taxon>Magnoliopsida</taxon>
        <taxon>Liliopsida</taxon>
        <taxon>Poales</taxon>
        <taxon>Poaceae</taxon>
        <taxon>BOP clade</taxon>
        <taxon>Oryzoideae</taxon>
        <taxon>Oryzeae</taxon>
        <taxon>Oryzinae</taxon>
        <taxon>Oryza</taxon>
        <taxon>Oryza sativa</taxon>
    </lineage>
</organism>
<evidence type="ECO:0000256" key="1">
    <source>
        <dbReference type="SAM" id="MobiDB-lite"/>
    </source>
</evidence>
<reference evidence="4" key="2">
    <citation type="journal article" date="2008" name="Nucleic Acids Res.">
        <title>The rice annotation project database (RAP-DB): 2008 update.</title>
        <authorList>
            <consortium name="The rice annotation project (RAP)"/>
        </authorList>
    </citation>
    <scope>GENOME REANNOTATION</scope>
    <source>
        <strain evidence="4">cv. Nipponbare</strain>
    </source>
</reference>
<feature type="region of interest" description="Disordered" evidence="1">
    <location>
        <begin position="427"/>
        <end position="479"/>
    </location>
</feature>
<dbReference type="Pfam" id="PF14223">
    <property type="entry name" value="Retrotran_gag_2"/>
    <property type="match status" value="1"/>
</dbReference>
<evidence type="ECO:0000313" key="4">
    <source>
        <dbReference type="Proteomes" id="UP000000763"/>
    </source>
</evidence>
<gene>
    <name evidence="3" type="primary">OSJNBa0015O22.7</name>
</gene>
<dbReference type="Proteomes" id="UP000000763">
    <property type="component" value="Chromosome 10"/>
</dbReference>
<feature type="region of interest" description="Disordered" evidence="1">
    <location>
        <begin position="249"/>
        <end position="280"/>
    </location>
</feature>
<dbReference type="InterPro" id="IPR043502">
    <property type="entry name" value="DNA/RNA_pol_sf"/>
</dbReference>
<evidence type="ECO:0000259" key="2">
    <source>
        <dbReference type="Pfam" id="PF07727"/>
    </source>
</evidence>
<dbReference type="SUPFAM" id="SSF56672">
    <property type="entry name" value="DNA/RNA polymerases"/>
    <property type="match status" value="1"/>
</dbReference>
<feature type="domain" description="Reverse transcriptase Ty1/copia-type" evidence="2">
    <location>
        <begin position="479"/>
        <end position="657"/>
    </location>
</feature>
<sequence>MASSISSATSNPLSRQAILDKLTHSNFLTVIRGARMEGYLTGATKSPSQMVMVPTEKEGGRATETMNLAYEAWLAADQQILGYLFSSLSKEILTQVVTMDTAAQAWRAITEMVSSQSRSRALNTRLALSTTRKDDLSVSNYISKMKTLADEMASAGKPLVDEELMGYVLVGLGDDYEPVVSSLVGKHEPVSIFEVYSQLLSFESRGKLRQIAANHGYSCANSAKRGGGGKGGSIGGFAFNHGGSNGAARGNFSNNGGRGDRGGRGRGYNGGGRYNNSKPCPTFDDSFVPDAKYIDTGTTDHITGELEKLTTHEKYNGKDQIYTASGEDVWGPAPDSFGGRKYYKKSEVFQKFLDFQQLVERVFDHKIIAIQTDWGGDAGVNVNDHMFDSPEHSNVSIEHAAENSDENSAQNSEENEAADHLEIAAEDPDGADSQGDSPAPPGPDSMLGSPPQQSVQPDTTSGGDVAHSSGDMSAASASRHRYKARLVAKRFKQRYGIDYEDTFSPVVKPATIRTILSIVVSRGWSLRQLDVQNAFLHGLLEEEVYMKQPRGYEDKSKPNHICKLDKALYGLKQAPRVWYARLSSKLCDLGFKASKADISLFFQSKGGVNMFVLIYVDDIIVASSTQKATDALLSDLKKDFALKDLGDLHYFLGIEKVSDDEDWAGSVDDRRSTGGFVVYLGSNLVSWSATKQATVSRSSTEAEYKAVANATAETLLKEIGIDSPPCARLWCDNMGATYLLVNPVFHARTKHIEVDYHFVRERVASKQLEIRFISLGDQEVDGFTKSLPVQQFQNFRFNINLDKL</sequence>
<accession>Q8S7Z6</accession>
<reference evidence="4" key="1">
    <citation type="journal article" date="2005" name="Nature">
        <title>The map-based sequence of the rice genome.</title>
        <authorList>
            <consortium name="International rice genome sequencing project (IRGSP)"/>
            <person name="Matsumoto T."/>
            <person name="Wu J."/>
            <person name="Kanamori H."/>
            <person name="Katayose Y."/>
            <person name="Fujisawa M."/>
            <person name="Namiki N."/>
            <person name="Mizuno H."/>
            <person name="Yamamoto K."/>
            <person name="Antonio B.A."/>
            <person name="Baba T."/>
            <person name="Sakata K."/>
            <person name="Nagamura Y."/>
            <person name="Aoki H."/>
            <person name="Arikawa K."/>
            <person name="Arita K."/>
            <person name="Bito T."/>
            <person name="Chiden Y."/>
            <person name="Fujitsuka N."/>
            <person name="Fukunaka R."/>
            <person name="Hamada M."/>
            <person name="Harada C."/>
            <person name="Hayashi A."/>
            <person name="Hijishita S."/>
            <person name="Honda M."/>
            <person name="Hosokawa S."/>
            <person name="Ichikawa Y."/>
            <person name="Idonuma A."/>
            <person name="Iijima M."/>
            <person name="Ikeda M."/>
            <person name="Ikeno M."/>
            <person name="Ito K."/>
            <person name="Ito S."/>
            <person name="Ito T."/>
            <person name="Ito Y."/>
            <person name="Ito Y."/>
            <person name="Iwabuchi A."/>
            <person name="Kamiya K."/>
            <person name="Karasawa W."/>
            <person name="Kurita K."/>
            <person name="Katagiri S."/>
            <person name="Kikuta A."/>
            <person name="Kobayashi H."/>
            <person name="Kobayashi N."/>
            <person name="Machita K."/>
            <person name="Maehara T."/>
            <person name="Masukawa M."/>
            <person name="Mizubayashi T."/>
            <person name="Mukai Y."/>
            <person name="Nagasaki H."/>
            <person name="Nagata Y."/>
            <person name="Naito S."/>
            <person name="Nakashima M."/>
            <person name="Nakama Y."/>
            <person name="Nakamichi Y."/>
            <person name="Nakamura M."/>
            <person name="Meguro A."/>
            <person name="Negishi M."/>
            <person name="Ohta I."/>
            <person name="Ohta T."/>
            <person name="Okamoto M."/>
            <person name="Ono N."/>
            <person name="Saji S."/>
            <person name="Sakaguchi M."/>
            <person name="Sakai K."/>
            <person name="Shibata M."/>
            <person name="Shimokawa T."/>
            <person name="Song J."/>
            <person name="Takazaki Y."/>
            <person name="Terasawa K."/>
            <person name="Tsugane M."/>
            <person name="Tsuji K."/>
            <person name="Ueda S."/>
            <person name="Waki K."/>
            <person name="Yamagata H."/>
            <person name="Yamamoto M."/>
            <person name="Yamamoto S."/>
            <person name="Yamane H."/>
            <person name="Yoshiki S."/>
            <person name="Yoshihara R."/>
            <person name="Yukawa K."/>
            <person name="Zhong H."/>
            <person name="Yano M."/>
            <person name="Yuan Q."/>
            <person name="Ouyang S."/>
            <person name="Liu J."/>
            <person name="Jones K.M."/>
            <person name="Gansberger K."/>
            <person name="Moffat K."/>
            <person name="Hill J."/>
            <person name="Bera J."/>
            <person name="Fadrosh D."/>
            <person name="Jin S."/>
            <person name="Johri S."/>
            <person name="Kim M."/>
            <person name="Overton L."/>
            <person name="Reardon M."/>
            <person name="Tsitrin T."/>
            <person name="Vuong H."/>
            <person name="Weaver B."/>
            <person name="Ciecko A."/>
            <person name="Tallon L."/>
            <person name="Jackson J."/>
            <person name="Pai G."/>
            <person name="Aken S.V."/>
            <person name="Utterback T."/>
            <person name="Reidmuller S."/>
            <person name="Feldblyum T."/>
            <person name="Hsiao J."/>
            <person name="Zismann V."/>
            <person name="Iobst S."/>
            <person name="de Vazeille A.R."/>
            <person name="Buell C.R."/>
            <person name="Ying K."/>
            <person name="Li Y."/>
            <person name="Lu T."/>
            <person name="Huang Y."/>
            <person name="Zhao Q."/>
            <person name="Feng Q."/>
            <person name="Zhang L."/>
            <person name="Zhu J."/>
            <person name="Weng Q."/>
            <person name="Mu J."/>
            <person name="Lu Y."/>
            <person name="Fan D."/>
            <person name="Liu Y."/>
            <person name="Guan J."/>
            <person name="Zhang Y."/>
            <person name="Yu S."/>
            <person name="Liu X."/>
            <person name="Zhang Y."/>
            <person name="Hong G."/>
            <person name="Han B."/>
            <person name="Choisne N."/>
            <person name="Demange N."/>
            <person name="Orjeda G."/>
            <person name="Samain S."/>
            <person name="Cattolico L."/>
            <person name="Pelletier E."/>
            <person name="Couloux A."/>
            <person name="Segurens B."/>
            <person name="Wincker P."/>
            <person name="D'Hont A."/>
            <person name="Scarpelli C."/>
            <person name="Weissenbach J."/>
            <person name="Salanoubat M."/>
            <person name="Quetier F."/>
            <person name="Yu Y."/>
            <person name="Kim H.R."/>
            <person name="Rambo T."/>
            <person name="Currie J."/>
            <person name="Collura K."/>
            <person name="Luo M."/>
            <person name="Yang T."/>
            <person name="Ammiraju J.S.S."/>
            <person name="Engler F."/>
            <person name="Soderlund C."/>
            <person name="Wing R.A."/>
            <person name="Palmer L.E."/>
            <person name="de la Bastide M."/>
            <person name="Spiegel L."/>
            <person name="Nascimento L."/>
            <person name="Zutavern T."/>
            <person name="O'Shaughnessy A."/>
            <person name="Dike S."/>
            <person name="Dedhia N."/>
            <person name="Preston R."/>
            <person name="Balija V."/>
            <person name="McCombie W.R."/>
            <person name="Chow T."/>
            <person name="Chen H."/>
            <person name="Chung M."/>
            <person name="Chen C."/>
            <person name="Shaw J."/>
            <person name="Wu H."/>
            <person name="Hsiao K."/>
            <person name="Chao Y."/>
            <person name="Chu M."/>
            <person name="Cheng C."/>
            <person name="Hour A."/>
            <person name="Lee P."/>
            <person name="Lin S."/>
            <person name="Lin Y."/>
            <person name="Liou J."/>
            <person name="Liu S."/>
            <person name="Hsing Y."/>
            <person name="Raghuvanshi S."/>
            <person name="Mohanty A."/>
            <person name="Bharti A.K."/>
            <person name="Gaur A."/>
            <person name="Gupta V."/>
            <person name="Kumar D."/>
            <person name="Ravi V."/>
            <person name="Vij S."/>
            <person name="Kapur A."/>
            <person name="Khurana P."/>
            <person name="Khurana P."/>
            <person name="Khurana J.P."/>
            <person name="Tyagi A.K."/>
            <person name="Gaikwad K."/>
            <person name="Singh A."/>
            <person name="Dalal V."/>
            <person name="Srivastava S."/>
            <person name="Dixit A."/>
            <person name="Pal A.K."/>
            <person name="Ghazi I.A."/>
            <person name="Yadav M."/>
            <person name="Pandit A."/>
            <person name="Bhargava A."/>
            <person name="Sureshbabu K."/>
            <person name="Batra K."/>
            <person name="Sharma T.R."/>
            <person name="Mohapatra T."/>
            <person name="Singh N.K."/>
            <person name="Messing J."/>
            <person name="Nelson A.B."/>
            <person name="Fuks G."/>
            <person name="Kavchok S."/>
            <person name="Keizer G."/>
            <person name="Linton E."/>
            <person name="Llaca V."/>
            <person name="Song R."/>
            <person name="Tanyolac B."/>
            <person name="Young S."/>
            <person name="Ho-Il K."/>
            <person name="Hahn J.H."/>
            <person name="Sangsakoo G."/>
            <person name="Vanavichit A."/>
            <person name="de Mattos Luiz.A.T."/>
            <person name="Zimmer P.D."/>
            <person name="Malone G."/>
            <person name="Dellagostin O."/>
            <person name="de Oliveira A.C."/>
            <person name="Bevan M."/>
            <person name="Bancroft I."/>
            <person name="Minx P."/>
            <person name="Cordum H."/>
            <person name="Wilson R."/>
            <person name="Cheng Z."/>
            <person name="Jin W."/>
            <person name="Jiang J."/>
            <person name="Leong S.A."/>
            <person name="Iwama H."/>
            <person name="Gojobori T."/>
            <person name="Itoh T."/>
            <person name="Niimura Y."/>
            <person name="Fujii Y."/>
            <person name="Habara T."/>
            <person name="Sakai H."/>
            <person name="Sato Y."/>
            <person name="Wilson G."/>
            <person name="Kumar K."/>
            <person name="McCouch S."/>
            <person name="Juretic N."/>
            <person name="Hoen D."/>
            <person name="Wright S."/>
            <person name="Bruskiewich R."/>
            <person name="Bureau T."/>
            <person name="Miyao A."/>
            <person name="Hirochika H."/>
            <person name="Nishikawa T."/>
            <person name="Kadowaki K."/>
            <person name="Sugiura M."/>
            <person name="Burr B."/>
            <person name="Sasaki T."/>
        </authorList>
    </citation>
    <scope>NUCLEOTIDE SEQUENCE [LARGE SCALE GENOMIC DNA]</scope>
    <source>
        <strain evidence="4">cv. Nipponbare</strain>
    </source>
</reference>
<dbReference type="AlphaFoldDB" id="Q8S7Z6"/>
<proteinExistence type="predicted"/>
<feature type="compositionally biased region" description="Polar residues" evidence="1">
    <location>
        <begin position="450"/>
        <end position="462"/>
    </location>
</feature>
<dbReference type="EMBL" id="AC068654">
    <property type="protein sequence ID" value="AAM08505.1"/>
    <property type="molecule type" value="Genomic_DNA"/>
</dbReference>